<reference evidence="1 2" key="1">
    <citation type="submission" date="2022-12" db="EMBL/GenBank/DDBJ databases">
        <title>Chromosome-scale assembly of the Ensete ventricosum genome.</title>
        <authorList>
            <person name="Dussert Y."/>
            <person name="Stocks J."/>
            <person name="Wendawek A."/>
            <person name="Woldeyes F."/>
            <person name="Nichols R.A."/>
            <person name="Borrell J.S."/>
        </authorList>
    </citation>
    <scope>NUCLEOTIDE SEQUENCE [LARGE SCALE GENOMIC DNA]</scope>
    <source>
        <strain evidence="2">cv. Maze</strain>
        <tissue evidence="1">Seeds</tissue>
    </source>
</reference>
<keyword evidence="2" id="KW-1185">Reference proteome</keyword>
<sequence>MFSSTLSGSLLPPTNIDDLLFSWSSGLSREEDSKDKESQGRGGRHLLVIKGGGNLLPLFEATDPCKKINEEWIYHAHVAYLIAFPCRFSLAREGRASAFGSRRKAATFRHYPFQLAPISPRFLLSPPWLNSSRYSRLLSSNRSLLTSNNGRPSCSACGPFAH</sequence>
<evidence type="ECO:0000313" key="2">
    <source>
        <dbReference type="Proteomes" id="UP001222027"/>
    </source>
</evidence>
<comment type="caution">
    <text evidence="1">The sequence shown here is derived from an EMBL/GenBank/DDBJ whole genome shotgun (WGS) entry which is preliminary data.</text>
</comment>
<name>A0AAV8Q1N4_ENSVE</name>
<evidence type="ECO:0000313" key="1">
    <source>
        <dbReference type="EMBL" id="KAJ8465259.1"/>
    </source>
</evidence>
<protein>
    <submittedName>
        <fullName evidence="1">Uncharacterized protein</fullName>
    </submittedName>
</protein>
<gene>
    <name evidence="1" type="ORF">OPV22_027811</name>
</gene>
<organism evidence="1 2">
    <name type="scientific">Ensete ventricosum</name>
    <name type="common">Abyssinian banana</name>
    <name type="synonym">Musa ensete</name>
    <dbReference type="NCBI Taxonomy" id="4639"/>
    <lineage>
        <taxon>Eukaryota</taxon>
        <taxon>Viridiplantae</taxon>
        <taxon>Streptophyta</taxon>
        <taxon>Embryophyta</taxon>
        <taxon>Tracheophyta</taxon>
        <taxon>Spermatophyta</taxon>
        <taxon>Magnoliopsida</taxon>
        <taxon>Liliopsida</taxon>
        <taxon>Zingiberales</taxon>
        <taxon>Musaceae</taxon>
        <taxon>Ensete</taxon>
    </lineage>
</organism>
<dbReference type="Proteomes" id="UP001222027">
    <property type="component" value="Unassembled WGS sequence"/>
</dbReference>
<dbReference type="AlphaFoldDB" id="A0AAV8Q1N4"/>
<proteinExistence type="predicted"/>
<dbReference type="EMBL" id="JAQQAF010000008">
    <property type="protein sequence ID" value="KAJ8465259.1"/>
    <property type="molecule type" value="Genomic_DNA"/>
</dbReference>
<accession>A0AAV8Q1N4</accession>